<keyword evidence="3" id="KW-1185">Reference proteome</keyword>
<reference evidence="2" key="1">
    <citation type="journal article" date="2023" name="Science">
        <title>Elucidation of the pathway for biosynthesis of saponin adjuvants from the soapbark tree.</title>
        <authorList>
            <person name="Reed J."/>
            <person name="Orme A."/>
            <person name="El-Demerdash A."/>
            <person name="Owen C."/>
            <person name="Martin L.B.B."/>
            <person name="Misra R.C."/>
            <person name="Kikuchi S."/>
            <person name="Rejzek M."/>
            <person name="Martin A.C."/>
            <person name="Harkess A."/>
            <person name="Leebens-Mack J."/>
            <person name="Louveau T."/>
            <person name="Stephenson M.J."/>
            <person name="Osbourn A."/>
        </authorList>
    </citation>
    <scope>NUCLEOTIDE SEQUENCE</scope>
    <source>
        <strain evidence="2">S10</strain>
    </source>
</reference>
<dbReference type="InterPro" id="IPR011009">
    <property type="entry name" value="Kinase-like_dom_sf"/>
</dbReference>
<accession>A0AAD7PB91</accession>
<evidence type="ECO:0000313" key="2">
    <source>
        <dbReference type="EMBL" id="KAJ7949258.1"/>
    </source>
</evidence>
<proteinExistence type="predicted"/>
<dbReference type="Proteomes" id="UP001163823">
    <property type="component" value="Chromosome 12"/>
</dbReference>
<keyword evidence="2" id="KW-0675">Receptor</keyword>
<evidence type="ECO:0000313" key="3">
    <source>
        <dbReference type="Proteomes" id="UP001163823"/>
    </source>
</evidence>
<keyword evidence="2" id="KW-0808">Transferase</keyword>
<dbReference type="GO" id="GO:0016020">
    <property type="term" value="C:membrane"/>
    <property type="evidence" value="ECO:0007669"/>
    <property type="project" value="TreeGrafter"/>
</dbReference>
<sequence length="256" mass="29139">METLGELRHRNILPLVGYCESDDNTLLVFKFMERGSLEQWLHDTSSSVGNEKVSYTRFPLSWERRIKIIRGVANGLSYLHGLEKPIVHRDISAGNILLDYEFEAQITHFGLARRIQSSYSYSTDVVGTMGYLAPEYRNGYSEMSVKGDVYSFGVLMLTVATGQQANSLIRMNGATRLQANSLFWMNEEEEEEEEEEGVVARAIKMVAMIDPKISRKGLIEASVVEYFRIACMGITEPPEERLVMTEFVYLLNQILL</sequence>
<dbReference type="InterPro" id="IPR000719">
    <property type="entry name" value="Prot_kinase_dom"/>
</dbReference>
<organism evidence="2 3">
    <name type="scientific">Quillaja saponaria</name>
    <name type="common">Soap bark tree</name>
    <dbReference type="NCBI Taxonomy" id="32244"/>
    <lineage>
        <taxon>Eukaryota</taxon>
        <taxon>Viridiplantae</taxon>
        <taxon>Streptophyta</taxon>
        <taxon>Embryophyta</taxon>
        <taxon>Tracheophyta</taxon>
        <taxon>Spermatophyta</taxon>
        <taxon>Magnoliopsida</taxon>
        <taxon>eudicotyledons</taxon>
        <taxon>Gunneridae</taxon>
        <taxon>Pentapetalae</taxon>
        <taxon>rosids</taxon>
        <taxon>fabids</taxon>
        <taxon>Fabales</taxon>
        <taxon>Quillajaceae</taxon>
        <taxon>Quillaja</taxon>
    </lineage>
</organism>
<dbReference type="InterPro" id="IPR008266">
    <property type="entry name" value="Tyr_kinase_AS"/>
</dbReference>
<dbReference type="PANTHER" id="PTHR48055:SF40">
    <property type="entry name" value="LEUCINE-RICH REPEAT RECEPTOR PROTEIN KINASE EMS1"/>
    <property type="match status" value="1"/>
</dbReference>
<dbReference type="GO" id="GO:0004672">
    <property type="term" value="F:protein kinase activity"/>
    <property type="evidence" value="ECO:0007669"/>
    <property type="project" value="InterPro"/>
</dbReference>
<dbReference type="InterPro" id="IPR051564">
    <property type="entry name" value="LRR_receptor-like_kinase"/>
</dbReference>
<dbReference type="SUPFAM" id="SSF56112">
    <property type="entry name" value="Protein kinase-like (PK-like)"/>
    <property type="match status" value="1"/>
</dbReference>
<protein>
    <submittedName>
        <fullName evidence="2">Receptor-like kinase</fullName>
    </submittedName>
</protein>
<dbReference type="Gene3D" id="1.10.510.10">
    <property type="entry name" value="Transferase(Phosphotransferase) domain 1"/>
    <property type="match status" value="1"/>
</dbReference>
<keyword evidence="2" id="KW-0418">Kinase</keyword>
<name>A0AAD7PB91_QUISA</name>
<dbReference type="PROSITE" id="PS50011">
    <property type="entry name" value="PROTEIN_KINASE_DOM"/>
    <property type="match status" value="1"/>
</dbReference>
<dbReference type="KEGG" id="qsa:O6P43_029617"/>
<dbReference type="PROSITE" id="PS00109">
    <property type="entry name" value="PROTEIN_KINASE_TYR"/>
    <property type="match status" value="1"/>
</dbReference>
<comment type="caution">
    <text evidence="2">The sequence shown here is derived from an EMBL/GenBank/DDBJ whole genome shotgun (WGS) entry which is preliminary data.</text>
</comment>
<dbReference type="EMBL" id="JARAOO010000012">
    <property type="protein sequence ID" value="KAJ7949258.1"/>
    <property type="molecule type" value="Genomic_DNA"/>
</dbReference>
<dbReference type="AlphaFoldDB" id="A0AAD7PB91"/>
<dbReference type="PANTHER" id="PTHR48055">
    <property type="entry name" value="LEUCINE-RICH REPEAT RECEPTOR PROTEIN KINASE EMS1"/>
    <property type="match status" value="1"/>
</dbReference>
<feature type="domain" description="Protein kinase" evidence="1">
    <location>
        <begin position="1"/>
        <end position="256"/>
    </location>
</feature>
<dbReference type="InterPro" id="IPR001245">
    <property type="entry name" value="Ser-Thr/Tyr_kinase_cat_dom"/>
</dbReference>
<dbReference type="GO" id="GO:0005524">
    <property type="term" value="F:ATP binding"/>
    <property type="evidence" value="ECO:0007669"/>
    <property type="project" value="InterPro"/>
</dbReference>
<evidence type="ECO:0000259" key="1">
    <source>
        <dbReference type="PROSITE" id="PS50011"/>
    </source>
</evidence>
<dbReference type="Gene3D" id="3.30.200.20">
    <property type="entry name" value="Phosphorylase Kinase, domain 1"/>
    <property type="match status" value="1"/>
</dbReference>
<gene>
    <name evidence="2" type="ORF">O6P43_029617</name>
</gene>
<dbReference type="Pfam" id="PF07714">
    <property type="entry name" value="PK_Tyr_Ser-Thr"/>
    <property type="match status" value="1"/>
</dbReference>